<dbReference type="Proteomes" id="UP000000689">
    <property type="component" value="Chromosome 3"/>
</dbReference>
<sequence length="148" mass="16672">MNVAPKSDFKSTISTADGKKITSNATHGALPDTLRLQEGGAVPISSELNDRHPLESRLKNWDVNEHERALEQYRQIFGIAEPLRREMELSIVEKTDFNPLNSNSMHRDILLNKDTSVDWEDVYPGGRMASGMMIGNDIHNQIERKTGI</sequence>
<dbReference type="KEGG" id="ndi:NDAI_0C05780"/>
<evidence type="ECO:0000313" key="3">
    <source>
        <dbReference type="EMBL" id="CCD24237.1"/>
    </source>
</evidence>
<dbReference type="HOGENOM" id="CLU_100687_0_1_1"/>
<evidence type="ECO:0000256" key="1">
    <source>
        <dbReference type="ARBA" id="ARBA00023186"/>
    </source>
</evidence>
<dbReference type="GO" id="GO:0006974">
    <property type="term" value="P:DNA damage response"/>
    <property type="evidence" value="ECO:0007669"/>
    <property type="project" value="EnsemblFungi"/>
</dbReference>
<dbReference type="GeneID" id="11496409"/>
<dbReference type="PANTHER" id="PTHR12828:SF3">
    <property type="entry name" value="PROTEASOME MATURATION PROTEIN"/>
    <property type="match status" value="1"/>
</dbReference>
<dbReference type="GO" id="GO:0005634">
    <property type="term" value="C:nucleus"/>
    <property type="evidence" value="ECO:0007669"/>
    <property type="project" value="EnsemblFungi"/>
</dbReference>
<evidence type="ECO:0000313" key="4">
    <source>
        <dbReference type="Proteomes" id="UP000000689"/>
    </source>
</evidence>
<evidence type="ECO:0000256" key="2">
    <source>
        <dbReference type="ARBA" id="ARBA00043974"/>
    </source>
</evidence>
<accession>G0W8X6</accession>
<dbReference type="OrthoDB" id="15001at2759"/>
<name>G0W8X6_NAUDC</name>
<dbReference type="InterPro" id="IPR008012">
    <property type="entry name" value="Ump1"/>
</dbReference>
<dbReference type="Pfam" id="PF05348">
    <property type="entry name" value="UMP1"/>
    <property type="match status" value="1"/>
</dbReference>
<dbReference type="OMA" id="MSMRIVP"/>
<dbReference type="GO" id="GO:0043248">
    <property type="term" value="P:proteasome assembly"/>
    <property type="evidence" value="ECO:0007669"/>
    <property type="project" value="EnsemblFungi"/>
</dbReference>
<keyword evidence="4" id="KW-1185">Reference proteome</keyword>
<comment type="similarity">
    <text evidence="2">Belongs to the POMP/UMP1 family.</text>
</comment>
<keyword evidence="1" id="KW-0143">Chaperone</keyword>
<dbReference type="GO" id="GO:0006511">
    <property type="term" value="P:ubiquitin-dependent protein catabolic process"/>
    <property type="evidence" value="ECO:0007669"/>
    <property type="project" value="EnsemblFungi"/>
</dbReference>
<reference evidence="3 4" key="1">
    <citation type="journal article" date="2011" name="Proc. Natl. Acad. Sci. U.S.A.">
        <title>Evolutionary erosion of yeast sex chromosomes by mating-type switching accidents.</title>
        <authorList>
            <person name="Gordon J.L."/>
            <person name="Armisen D."/>
            <person name="Proux-Wera E."/>
            <person name="Oheigeartaigh S.S."/>
            <person name="Byrne K.P."/>
            <person name="Wolfe K.H."/>
        </authorList>
    </citation>
    <scope>NUCLEOTIDE SEQUENCE [LARGE SCALE GENOMIC DNA]</scope>
    <source>
        <strain evidence="4">ATCC 10597 / BCRC 20456 / CBS 421 / NBRC 0211 / NRRL Y-12639</strain>
    </source>
</reference>
<dbReference type="GO" id="GO:0005737">
    <property type="term" value="C:cytoplasm"/>
    <property type="evidence" value="ECO:0007669"/>
    <property type="project" value="EnsemblFungi"/>
</dbReference>
<organism evidence="3 4">
    <name type="scientific">Naumovozyma dairenensis (strain ATCC 10597 / BCRC 20456 / CBS 421 / NBRC 0211 / NRRL Y-12639)</name>
    <name type="common">Saccharomyces dairenensis</name>
    <dbReference type="NCBI Taxonomy" id="1071378"/>
    <lineage>
        <taxon>Eukaryota</taxon>
        <taxon>Fungi</taxon>
        <taxon>Dikarya</taxon>
        <taxon>Ascomycota</taxon>
        <taxon>Saccharomycotina</taxon>
        <taxon>Saccharomycetes</taxon>
        <taxon>Saccharomycetales</taxon>
        <taxon>Saccharomycetaceae</taxon>
        <taxon>Naumovozyma</taxon>
    </lineage>
</organism>
<dbReference type="eggNOG" id="KOG3061">
    <property type="taxonomic scope" value="Eukaryota"/>
</dbReference>
<gene>
    <name evidence="3" type="primary">NDAI0C05780</name>
    <name evidence="3" type="ordered locus">NDAI_0C05780</name>
</gene>
<dbReference type="STRING" id="1071378.G0W8X6"/>
<dbReference type="AlphaFoldDB" id="G0W8X6"/>
<dbReference type="RefSeq" id="XP_003669480.1">
    <property type="nucleotide sequence ID" value="XM_003669432.1"/>
</dbReference>
<proteinExistence type="inferred from homology"/>
<dbReference type="EMBL" id="HE580269">
    <property type="protein sequence ID" value="CCD24237.1"/>
    <property type="molecule type" value="Genomic_DNA"/>
</dbReference>
<dbReference type="PANTHER" id="PTHR12828">
    <property type="entry name" value="PROTEASOME MATURATION PROTEIN UMP1"/>
    <property type="match status" value="1"/>
</dbReference>
<evidence type="ECO:0008006" key="5">
    <source>
        <dbReference type="Google" id="ProtNLM"/>
    </source>
</evidence>
<protein>
    <recommendedName>
        <fullName evidence="5">Proteasome maturation factor UMP1</fullName>
    </recommendedName>
</protein>